<name>A0AAD6SB11_9AGAR</name>
<dbReference type="Proteomes" id="UP001218188">
    <property type="component" value="Unassembled WGS sequence"/>
</dbReference>
<dbReference type="EMBL" id="JARJCM010000168">
    <property type="protein sequence ID" value="KAJ7024541.1"/>
    <property type="molecule type" value="Genomic_DNA"/>
</dbReference>
<keyword evidence="2" id="KW-1185">Reference proteome</keyword>
<accession>A0AAD6SB11</accession>
<evidence type="ECO:0000313" key="1">
    <source>
        <dbReference type="EMBL" id="KAJ7024541.1"/>
    </source>
</evidence>
<gene>
    <name evidence="1" type="ORF">C8F04DRAFT_918072</name>
</gene>
<protein>
    <submittedName>
        <fullName evidence="1">Uncharacterized protein</fullName>
    </submittedName>
</protein>
<evidence type="ECO:0000313" key="2">
    <source>
        <dbReference type="Proteomes" id="UP001218188"/>
    </source>
</evidence>
<feature type="non-terminal residue" evidence="1">
    <location>
        <position position="176"/>
    </location>
</feature>
<dbReference type="AlphaFoldDB" id="A0AAD6SB11"/>
<organism evidence="1 2">
    <name type="scientific">Mycena alexandri</name>
    <dbReference type="NCBI Taxonomy" id="1745969"/>
    <lineage>
        <taxon>Eukaryota</taxon>
        <taxon>Fungi</taxon>
        <taxon>Dikarya</taxon>
        <taxon>Basidiomycota</taxon>
        <taxon>Agaricomycotina</taxon>
        <taxon>Agaricomycetes</taxon>
        <taxon>Agaricomycetidae</taxon>
        <taxon>Agaricales</taxon>
        <taxon>Marasmiineae</taxon>
        <taxon>Mycenaceae</taxon>
        <taxon>Mycena</taxon>
    </lineage>
</organism>
<comment type="caution">
    <text evidence="1">The sequence shown here is derived from an EMBL/GenBank/DDBJ whole genome shotgun (WGS) entry which is preliminary data.</text>
</comment>
<proteinExistence type="predicted"/>
<feature type="non-terminal residue" evidence="1">
    <location>
        <position position="1"/>
    </location>
</feature>
<reference evidence="1" key="1">
    <citation type="submission" date="2023-03" db="EMBL/GenBank/DDBJ databases">
        <title>Massive genome expansion in bonnet fungi (Mycena s.s.) driven by repeated elements and novel gene families across ecological guilds.</title>
        <authorList>
            <consortium name="Lawrence Berkeley National Laboratory"/>
            <person name="Harder C.B."/>
            <person name="Miyauchi S."/>
            <person name="Viragh M."/>
            <person name="Kuo A."/>
            <person name="Thoen E."/>
            <person name="Andreopoulos B."/>
            <person name="Lu D."/>
            <person name="Skrede I."/>
            <person name="Drula E."/>
            <person name="Henrissat B."/>
            <person name="Morin E."/>
            <person name="Kohler A."/>
            <person name="Barry K."/>
            <person name="LaButti K."/>
            <person name="Morin E."/>
            <person name="Salamov A."/>
            <person name="Lipzen A."/>
            <person name="Mereny Z."/>
            <person name="Hegedus B."/>
            <person name="Baldrian P."/>
            <person name="Stursova M."/>
            <person name="Weitz H."/>
            <person name="Taylor A."/>
            <person name="Grigoriev I.V."/>
            <person name="Nagy L.G."/>
            <person name="Martin F."/>
            <person name="Kauserud H."/>
        </authorList>
    </citation>
    <scope>NUCLEOTIDE SEQUENCE</scope>
    <source>
        <strain evidence="1">CBHHK200</strain>
    </source>
</reference>
<sequence length="176" mass="19765">SGSAVLRMITNLDFNPGDLDIYVPDSQEETAIKLCVDRLGFKMSKSRDPLYENNIILGTIHWLKKGPYNLNIMVVKGENAAIAIFQFHSTIVMNFLSANGLYCAYPTLTLSNLAIPNRPIMRRELGAVQRCRDCFEKYRGRGVIYETDARAFPGHGNHICFVDAECPMTIRSTKDG</sequence>